<reference evidence="1 2" key="1">
    <citation type="journal article" date="2016" name="Front. Microbiol.">
        <title>Genomic Resource of Rice Seed Associated Bacteria.</title>
        <authorList>
            <person name="Midha S."/>
            <person name="Bansal K."/>
            <person name="Sharma S."/>
            <person name="Kumar N."/>
            <person name="Patil P.P."/>
            <person name="Chaudhry V."/>
            <person name="Patil P.B."/>
        </authorList>
    </citation>
    <scope>NUCLEOTIDE SEQUENCE [LARGE SCALE GENOMIC DNA]</scope>
    <source>
        <strain evidence="1 2">NS365</strain>
    </source>
</reference>
<keyword evidence="2" id="KW-1185">Reference proteome</keyword>
<dbReference type="RefSeq" id="WP_058602420.1">
    <property type="nucleotide sequence ID" value="NZ_LDQA01000079.1"/>
</dbReference>
<organism evidence="1 2">
    <name type="scientific">Aureimonas ureilytica</name>
    <dbReference type="NCBI Taxonomy" id="401562"/>
    <lineage>
        <taxon>Bacteria</taxon>
        <taxon>Pseudomonadati</taxon>
        <taxon>Pseudomonadota</taxon>
        <taxon>Alphaproteobacteria</taxon>
        <taxon>Hyphomicrobiales</taxon>
        <taxon>Aurantimonadaceae</taxon>
        <taxon>Aureimonas</taxon>
    </lineage>
</organism>
<protein>
    <submittedName>
        <fullName evidence="1">Uncharacterized protein</fullName>
    </submittedName>
</protein>
<comment type="caution">
    <text evidence="1">The sequence shown here is derived from an EMBL/GenBank/DDBJ whole genome shotgun (WGS) entry which is preliminary data.</text>
</comment>
<gene>
    <name evidence="1" type="ORF">NS365_21925</name>
</gene>
<name>A0A175RH92_9HYPH</name>
<evidence type="ECO:0000313" key="1">
    <source>
        <dbReference type="EMBL" id="KTR02274.1"/>
    </source>
</evidence>
<proteinExistence type="predicted"/>
<dbReference type="EMBL" id="LDQA01000079">
    <property type="protein sequence ID" value="KTR02274.1"/>
    <property type="molecule type" value="Genomic_DNA"/>
</dbReference>
<sequence length="157" mass="17028">MIRPFSDLDMRSLKTMSGELVSAVGGTGAASLLMPVVNDKGEVHPISEPRVSGYCTTSDMTRFMPIHHVVRLEIAAGQGIVSKWMTDRLVRDGTGTVGDVCDNDLRRISREVSDLIVVTDDALADGNICSAERGAMREAIRDLERELSTLKAKVAQP</sequence>
<evidence type="ECO:0000313" key="2">
    <source>
        <dbReference type="Proteomes" id="UP000078529"/>
    </source>
</evidence>
<accession>A0A175RH92</accession>
<dbReference type="PATRIC" id="fig|401562.4.peg.4521"/>
<dbReference type="Proteomes" id="UP000078529">
    <property type="component" value="Unassembled WGS sequence"/>
</dbReference>
<dbReference type="AlphaFoldDB" id="A0A175RH92"/>